<evidence type="ECO:0000256" key="3">
    <source>
        <dbReference type="ARBA" id="ARBA00023015"/>
    </source>
</evidence>
<dbReference type="GO" id="GO:0060261">
    <property type="term" value="P:positive regulation of transcription initiation by RNA polymerase II"/>
    <property type="evidence" value="ECO:0007669"/>
    <property type="project" value="InterPro"/>
</dbReference>
<comment type="similarity">
    <text evidence="2">Belongs to the transcriptional coactivator PC4 family.</text>
</comment>
<dbReference type="RefSeq" id="XP_005536381.1">
    <property type="nucleotide sequence ID" value="XM_005536324.1"/>
</dbReference>
<dbReference type="GO" id="GO:0003713">
    <property type="term" value="F:transcription coactivator activity"/>
    <property type="evidence" value="ECO:0007669"/>
    <property type="project" value="InterPro"/>
</dbReference>
<keyword evidence="4" id="KW-0238">DNA-binding</keyword>
<dbReference type="Gene3D" id="2.30.31.10">
    <property type="entry name" value="Transcriptional Coactivator Pc4, Chain A"/>
    <property type="match status" value="1"/>
</dbReference>
<keyword evidence="5" id="KW-0804">Transcription</keyword>
<feature type="domain" description="Transcriptional coactivator p15 (PC4) C-terminal" evidence="8">
    <location>
        <begin position="40"/>
        <end position="86"/>
    </location>
</feature>
<dbReference type="KEGG" id="cme:CYME_CMI225C"/>
<dbReference type="InterPro" id="IPR045125">
    <property type="entry name" value="Sub1/Tcp4-like"/>
</dbReference>
<dbReference type="EMBL" id="AP006491">
    <property type="protein sequence ID" value="BAM80095.1"/>
    <property type="molecule type" value="Genomic_DNA"/>
</dbReference>
<dbReference type="GeneID" id="16993740"/>
<dbReference type="SUPFAM" id="SSF54447">
    <property type="entry name" value="ssDNA-binding transcriptional regulator domain"/>
    <property type="match status" value="1"/>
</dbReference>
<evidence type="ECO:0000256" key="7">
    <source>
        <dbReference type="SAM" id="MobiDB-lite"/>
    </source>
</evidence>
<gene>
    <name evidence="9" type="ORF">CYME_CMI225C</name>
</gene>
<evidence type="ECO:0000256" key="6">
    <source>
        <dbReference type="ARBA" id="ARBA00023242"/>
    </source>
</evidence>
<dbReference type="AlphaFoldDB" id="M1V558"/>
<keyword evidence="10" id="KW-1185">Reference proteome</keyword>
<evidence type="ECO:0000256" key="2">
    <source>
        <dbReference type="ARBA" id="ARBA00009001"/>
    </source>
</evidence>
<accession>M1V558</accession>
<evidence type="ECO:0000256" key="5">
    <source>
        <dbReference type="ARBA" id="ARBA00023163"/>
    </source>
</evidence>
<protein>
    <submittedName>
        <fullName evidence="9">Similar to RNA polymerase II transcriptional coactivator</fullName>
    </submittedName>
</protein>
<evidence type="ECO:0000256" key="1">
    <source>
        <dbReference type="ARBA" id="ARBA00004123"/>
    </source>
</evidence>
<dbReference type="InterPro" id="IPR003173">
    <property type="entry name" value="PC4_C"/>
</dbReference>
<comment type="subcellular location">
    <subcellularLocation>
        <location evidence="1">Nucleus</location>
    </subcellularLocation>
</comment>
<evidence type="ECO:0000313" key="9">
    <source>
        <dbReference type="EMBL" id="BAM80095.1"/>
    </source>
</evidence>
<sequence>MQDNEELHTSTEQVDSGAALGPFQTPEGETYWRLGDPRSLRRVMVRKYRGQVLVDIREYYRDAKTGEELPGRKGISLTMKQFRSLQTLLPDIEVALQQVSRND</sequence>
<dbReference type="PANTHER" id="PTHR13215">
    <property type="entry name" value="RNA POLYMERASE II TRANSCRIPTIONAL COACTIVATOR"/>
    <property type="match status" value="1"/>
</dbReference>
<dbReference type="InterPro" id="IPR009044">
    <property type="entry name" value="ssDNA-bd_transcriptional_reg"/>
</dbReference>
<reference evidence="9 10" key="1">
    <citation type="journal article" date="2004" name="Nature">
        <title>Genome sequence of the ultrasmall unicellular red alga Cyanidioschyzon merolae 10D.</title>
        <authorList>
            <person name="Matsuzaki M."/>
            <person name="Misumi O."/>
            <person name="Shin-i T."/>
            <person name="Maruyama S."/>
            <person name="Takahara M."/>
            <person name="Miyagishima S."/>
            <person name="Mori T."/>
            <person name="Nishida K."/>
            <person name="Yagisawa F."/>
            <person name="Nishida K."/>
            <person name="Yoshida Y."/>
            <person name="Nishimura Y."/>
            <person name="Nakao S."/>
            <person name="Kobayashi T."/>
            <person name="Momoyama Y."/>
            <person name="Higashiyama T."/>
            <person name="Minoda A."/>
            <person name="Sano M."/>
            <person name="Nomoto H."/>
            <person name="Oishi K."/>
            <person name="Hayashi H."/>
            <person name="Ohta F."/>
            <person name="Nishizaka S."/>
            <person name="Haga S."/>
            <person name="Miura S."/>
            <person name="Morishita T."/>
            <person name="Kabeya Y."/>
            <person name="Terasawa K."/>
            <person name="Suzuki Y."/>
            <person name="Ishii Y."/>
            <person name="Asakawa S."/>
            <person name="Takano H."/>
            <person name="Ohta N."/>
            <person name="Kuroiwa H."/>
            <person name="Tanaka K."/>
            <person name="Shimizu N."/>
            <person name="Sugano S."/>
            <person name="Sato N."/>
            <person name="Nozaki H."/>
            <person name="Ogasawara N."/>
            <person name="Kohara Y."/>
            <person name="Kuroiwa T."/>
        </authorList>
    </citation>
    <scope>NUCLEOTIDE SEQUENCE [LARGE SCALE GENOMIC DNA]</scope>
    <source>
        <strain evidence="9 10">10D</strain>
    </source>
</reference>
<dbReference type="OrthoDB" id="2505440at2759"/>
<dbReference type="GO" id="GO:0003677">
    <property type="term" value="F:DNA binding"/>
    <property type="evidence" value="ECO:0007669"/>
    <property type="project" value="UniProtKB-KW"/>
</dbReference>
<evidence type="ECO:0000256" key="4">
    <source>
        <dbReference type="ARBA" id="ARBA00023125"/>
    </source>
</evidence>
<reference evidence="9 10" key="2">
    <citation type="journal article" date="2007" name="BMC Biol.">
        <title>A 100%-complete sequence reveals unusually simple genomic features in the hot-spring red alga Cyanidioschyzon merolae.</title>
        <authorList>
            <person name="Nozaki H."/>
            <person name="Takano H."/>
            <person name="Misumi O."/>
            <person name="Terasawa K."/>
            <person name="Matsuzaki M."/>
            <person name="Maruyama S."/>
            <person name="Nishida K."/>
            <person name="Yagisawa F."/>
            <person name="Yoshida Y."/>
            <person name="Fujiwara T."/>
            <person name="Takio S."/>
            <person name="Tamura K."/>
            <person name="Chung S.J."/>
            <person name="Nakamura S."/>
            <person name="Kuroiwa H."/>
            <person name="Tanaka K."/>
            <person name="Sato N."/>
            <person name="Kuroiwa T."/>
        </authorList>
    </citation>
    <scope>NUCLEOTIDE SEQUENCE [LARGE SCALE GENOMIC DNA]</scope>
    <source>
        <strain evidence="9 10">10D</strain>
    </source>
</reference>
<keyword evidence="3" id="KW-0805">Transcription regulation</keyword>
<evidence type="ECO:0000259" key="8">
    <source>
        <dbReference type="Pfam" id="PF02229"/>
    </source>
</evidence>
<evidence type="ECO:0000313" key="10">
    <source>
        <dbReference type="Proteomes" id="UP000007014"/>
    </source>
</evidence>
<keyword evidence="6" id="KW-0539">Nucleus</keyword>
<dbReference type="Pfam" id="PF02229">
    <property type="entry name" value="PC4"/>
    <property type="match status" value="1"/>
</dbReference>
<organism evidence="9 10">
    <name type="scientific">Cyanidioschyzon merolae (strain NIES-3377 / 10D)</name>
    <name type="common">Unicellular red alga</name>
    <dbReference type="NCBI Taxonomy" id="280699"/>
    <lineage>
        <taxon>Eukaryota</taxon>
        <taxon>Rhodophyta</taxon>
        <taxon>Bangiophyceae</taxon>
        <taxon>Cyanidiales</taxon>
        <taxon>Cyanidiaceae</taxon>
        <taxon>Cyanidioschyzon</taxon>
    </lineage>
</organism>
<dbReference type="GO" id="GO:0005634">
    <property type="term" value="C:nucleus"/>
    <property type="evidence" value="ECO:0007669"/>
    <property type="project" value="UniProtKB-SubCell"/>
</dbReference>
<dbReference type="Proteomes" id="UP000007014">
    <property type="component" value="Chromosome 9"/>
</dbReference>
<proteinExistence type="inferred from homology"/>
<feature type="region of interest" description="Disordered" evidence="7">
    <location>
        <begin position="1"/>
        <end position="29"/>
    </location>
</feature>
<name>M1V558_CYAM1</name>
<dbReference type="STRING" id="280699.M1V558"/>